<keyword evidence="4 6" id="KW-1133">Transmembrane helix</keyword>
<dbReference type="PANTHER" id="PTHR12677">
    <property type="entry name" value="GOLGI APPARATUS MEMBRANE PROTEIN TVP38-RELATED"/>
    <property type="match status" value="1"/>
</dbReference>
<feature type="transmembrane region" description="Helical" evidence="6">
    <location>
        <begin position="168"/>
        <end position="190"/>
    </location>
</feature>
<dbReference type="EMBL" id="JAOQIO010000094">
    <property type="protein sequence ID" value="MCU6795587.1"/>
    <property type="molecule type" value="Genomic_DNA"/>
</dbReference>
<dbReference type="RefSeq" id="WP_262686537.1">
    <property type="nucleotide sequence ID" value="NZ_JAOQIO010000094.1"/>
</dbReference>
<evidence type="ECO:0000256" key="3">
    <source>
        <dbReference type="ARBA" id="ARBA00022692"/>
    </source>
</evidence>
<evidence type="ECO:0000256" key="5">
    <source>
        <dbReference type="ARBA" id="ARBA00023136"/>
    </source>
</evidence>
<feature type="transmembrane region" description="Helical" evidence="6">
    <location>
        <begin position="82"/>
        <end position="106"/>
    </location>
</feature>
<keyword evidence="3 6" id="KW-0812">Transmembrane</keyword>
<evidence type="ECO:0000256" key="6">
    <source>
        <dbReference type="RuleBase" id="RU366058"/>
    </source>
</evidence>
<evidence type="ECO:0000256" key="4">
    <source>
        <dbReference type="ARBA" id="ARBA00022989"/>
    </source>
</evidence>
<dbReference type="Proteomes" id="UP001652445">
    <property type="component" value="Unassembled WGS sequence"/>
</dbReference>
<feature type="transmembrane region" description="Helical" evidence="6">
    <location>
        <begin position="196"/>
        <end position="215"/>
    </location>
</feature>
<keyword evidence="2 6" id="KW-1003">Cell membrane</keyword>
<dbReference type="InterPro" id="IPR015414">
    <property type="entry name" value="TMEM64"/>
</dbReference>
<keyword evidence="9" id="KW-1185">Reference proteome</keyword>
<dbReference type="Pfam" id="PF09335">
    <property type="entry name" value="VTT_dom"/>
    <property type="match status" value="1"/>
</dbReference>
<evidence type="ECO:0000259" key="7">
    <source>
        <dbReference type="Pfam" id="PF09335"/>
    </source>
</evidence>
<comment type="similarity">
    <text evidence="6">Belongs to the TVP38/TMEM64 family.</text>
</comment>
<feature type="transmembrane region" description="Helical" evidence="6">
    <location>
        <begin position="12"/>
        <end position="32"/>
    </location>
</feature>
<evidence type="ECO:0000256" key="1">
    <source>
        <dbReference type="ARBA" id="ARBA00004651"/>
    </source>
</evidence>
<protein>
    <recommendedName>
        <fullName evidence="6">TVP38/TMEM64 family membrane protein</fullName>
    </recommendedName>
</protein>
<sequence length="233" mass="26534">MTQQKKNKLLKIILLLLAIVLIFLFIRYAPAIFEILSSMDNFRDFIRSSGNWGPVLFIFFQILQVVVAPIPGEVVQIAGGYIYGVSLGTLYATIGMLLGAAIAFYFTRFIGRSWIERLLENKKYKWMSVLKNEKKLSVFLFIFFLIPGLPKDLLVFVAALTPIGSLRFFTLLLVGRLPWIVASVVVGTTIHQEQYGVAVIITLISIVAFMIGYFYKNKWIELFSKSEKKEEKS</sequence>
<evidence type="ECO:0000256" key="2">
    <source>
        <dbReference type="ARBA" id="ARBA00022475"/>
    </source>
</evidence>
<comment type="caution">
    <text evidence="8">The sequence shown here is derived from an EMBL/GenBank/DDBJ whole genome shotgun (WGS) entry which is preliminary data.</text>
</comment>
<name>A0ABT2ULR7_9BACL</name>
<feature type="transmembrane region" description="Helical" evidence="6">
    <location>
        <begin position="52"/>
        <end position="70"/>
    </location>
</feature>
<reference evidence="8 9" key="1">
    <citation type="submission" date="2022-09" db="EMBL/GenBank/DDBJ databases">
        <authorList>
            <person name="Han X.L."/>
            <person name="Wang Q."/>
            <person name="Lu T."/>
        </authorList>
    </citation>
    <scope>NUCLEOTIDE SEQUENCE [LARGE SCALE GENOMIC DNA]</scope>
    <source>
        <strain evidence="8 9">WQ 127069</strain>
    </source>
</reference>
<accession>A0ABT2ULR7</accession>
<feature type="transmembrane region" description="Helical" evidence="6">
    <location>
        <begin position="136"/>
        <end position="161"/>
    </location>
</feature>
<organism evidence="8 9">
    <name type="scientific">Paenibacillus baimaensis</name>
    <dbReference type="NCBI Taxonomy" id="2982185"/>
    <lineage>
        <taxon>Bacteria</taxon>
        <taxon>Bacillati</taxon>
        <taxon>Bacillota</taxon>
        <taxon>Bacilli</taxon>
        <taxon>Bacillales</taxon>
        <taxon>Paenibacillaceae</taxon>
        <taxon>Paenibacillus</taxon>
    </lineage>
</organism>
<evidence type="ECO:0000313" key="9">
    <source>
        <dbReference type="Proteomes" id="UP001652445"/>
    </source>
</evidence>
<proteinExistence type="inferred from homology"/>
<evidence type="ECO:0000313" key="8">
    <source>
        <dbReference type="EMBL" id="MCU6795587.1"/>
    </source>
</evidence>
<dbReference type="PANTHER" id="PTHR12677:SF59">
    <property type="entry name" value="GOLGI APPARATUS MEMBRANE PROTEIN TVP38-RELATED"/>
    <property type="match status" value="1"/>
</dbReference>
<dbReference type="InterPro" id="IPR032816">
    <property type="entry name" value="VTT_dom"/>
</dbReference>
<gene>
    <name evidence="8" type="ORF">OB236_26085</name>
</gene>
<keyword evidence="5 6" id="KW-0472">Membrane</keyword>
<feature type="domain" description="VTT" evidence="7">
    <location>
        <begin position="70"/>
        <end position="188"/>
    </location>
</feature>
<comment type="subcellular location">
    <subcellularLocation>
        <location evidence="1 6">Cell membrane</location>
        <topology evidence="1 6">Multi-pass membrane protein</topology>
    </subcellularLocation>
</comment>